<dbReference type="PANTHER" id="PTHR11926">
    <property type="entry name" value="GLUCOSYL/GLUCURONOSYL TRANSFERASES"/>
    <property type="match status" value="1"/>
</dbReference>
<dbReference type="SUPFAM" id="SSF53756">
    <property type="entry name" value="UDP-Glycosyltransferase/glycogen phosphorylase"/>
    <property type="match status" value="1"/>
</dbReference>
<sequence length="485" mass="54673">MAEPNSIKQPHAIMVEFLFQGHITPFINFAIALASKGCTVTYVQTEFNQHLISKARAADPHEPEPESGPDIRFTTISDGFPLDFDRDLNFVEFYESILRDFPARVDEFVGKILEPNSPSFLIADSNYLWLSEVAAKYDLPAVSFWASPALRLSIGYHLELFKEKGLFSSYGDYNADIHDHIPGVKPTDVADFITYFRDLDDEMLPPILRYGIMKAHLEVRKADFILYNTVQELEIETLSALDHELPSYAVGPTNFLPHLITKVPFISRRSLKHETDCAEWLESKPPGSVLFVSFGSVAQASKQVIWEIARGIQKSRVNFVWVFHPDVVVDDGSGTHDNDLPPGFESDTVDRGLIVPWVNQCKVLSNPAVGGFLTHCGWSSILESIWFGVPMLCYPIFMDQPTNRNMVVNEWKIGINLCDEPPISGEEVARKVGRLMCSDELRCEVKKTSEIVHNAVAANGSSDRNIDRLLVDLKEKIRTKRNKDV</sequence>
<evidence type="ECO:0000313" key="7">
    <source>
        <dbReference type="Proteomes" id="UP001632038"/>
    </source>
</evidence>
<evidence type="ECO:0000313" key="5">
    <source>
        <dbReference type="EMBL" id="KAL3635103.1"/>
    </source>
</evidence>
<comment type="caution">
    <text evidence="6">The sequence shown here is derived from an EMBL/GenBank/DDBJ whole genome shotgun (WGS) entry which is preliminary data.</text>
</comment>
<dbReference type="Gene3D" id="3.40.50.2000">
    <property type="entry name" value="Glycogen Phosphorylase B"/>
    <property type="match status" value="2"/>
</dbReference>
<evidence type="ECO:0000313" key="6">
    <source>
        <dbReference type="EMBL" id="KAL3635108.1"/>
    </source>
</evidence>
<dbReference type="InterPro" id="IPR035595">
    <property type="entry name" value="UDP_glycos_trans_CS"/>
</dbReference>
<evidence type="ECO:0000256" key="4">
    <source>
        <dbReference type="RuleBase" id="RU362057"/>
    </source>
</evidence>
<reference evidence="6 7" key="1">
    <citation type="journal article" date="2024" name="IScience">
        <title>Strigolactones Initiate the Formation of Haustorium-like Structures in Castilleja.</title>
        <authorList>
            <person name="Buerger M."/>
            <person name="Peterson D."/>
            <person name="Chory J."/>
        </authorList>
    </citation>
    <scope>NUCLEOTIDE SEQUENCE</scope>
    <source>
        <strain evidence="6">Tecolote</strain>
        <tissue evidence="6">Flower</tissue>
    </source>
</reference>
<dbReference type="PROSITE" id="PS00375">
    <property type="entry name" value="UDPGT"/>
    <property type="match status" value="1"/>
</dbReference>
<dbReference type="GO" id="GO:0016757">
    <property type="term" value="F:glycosyltransferase activity"/>
    <property type="evidence" value="ECO:0007669"/>
    <property type="project" value="UniProtKB-KW"/>
</dbReference>
<proteinExistence type="inferred from homology"/>
<evidence type="ECO:0000256" key="3">
    <source>
        <dbReference type="RuleBase" id="RU003718"/>
    </source>
</evidence>
<dbReference type="FunFam" id="3.40.50.2000:FF:000056">
    <property type="entry name" value="Glycosyltransferase"/>
    <property type="match status" value="1"/>
</dbReference>
<accession>A0ABD3CYM4</accession>
<dbReference type="EMBL" id="JAVIJP010000028">
    <property type="protein sequence ID" value="KAL3635108.1"/>
    <property type="molecule type" value="Genomic_DNA"/>
</dbReference>
<keyword evidence="3" id="KW-0328">Glycosyltransferase</keyword>
<protein>
    <recommendedName>
        <fullName evidence="4">Glycosyltransferase</fullName>
        <ecNumber evidence="4">2.4.1.-</ecNumber>
    </recommendedName>
</protein>
<name>A0ABD3CYM4_9LAMI</name>
<evidence type="ECO:0000256" key="1">
    <source>
        <dbReference type="ARBA" id="ARBA00009995"/>
    </source>
</evidence>
<dbReference type="CDD" id="cd03784">
    <property type="entry name" value="GT1_Gtf-like"/>
    <property type="match status" value="1"/>
</dbReference>
<reference evidence="6" key="2">
    <citation type="submission" date="2024-11" db="EMBL/GenBank/DDBJ databases">
        <authorList>
            <person name="Burger M."/>
            <person name="Chory J."/>
        </authorList>
    </citation>
    <scope>NUCLEOTIDE SEQUENCE</scope>
    <source>
        <strain evidence="6">Tecolote</strain>
        <tissue evidence="6">Flower</tissue>
    </source>
</reference>
<evidence type="ECO:0000256" key="2">
    <source>
        <dbReference type="ARBA" id="ARBA00022679"/>
    </source>
</evidence>
<dbReference type="InterPro" id="IPR002213">
    <property type="entry name" value="UDP_glucos_trans"/>
</dbReference>
<keyword evidence="2 3" id="KW-0808">Transferase</keyword>
<gene>
    <name evidence="5" type="ORF">CASFOL_022157</name>
    <name evidence="6" type="ORF">CASFOL_022162</name>
</gene>
<dbReference type="PANTHER" id="PTHR11926:SF774">
    <property type="entry name" value="UDP-GLYCOSYLTRANSFERASE 85A1-RELATED"/>
    <property type="match status" value="1"/>
</dbReference>
<keyword evidence="7" id="KW-1185">Reference proteome</keyword>
<dbReference type="Proteomes" id="UP001632038">
    <property type="component" value="Unassembled WGS sequence"/>
</dbReference>
<dbReference type="Pfam" id="PF00201">
    <property type="entry name" value="UDPGT"/>
    <property type="match status" value="1"/>
</dbReference>
<dbReference type="EC" id="2.4.1.-" evidence="4"/>
<comment type="similarity">
    <text evidence="1 3">Belongs to the UDP-glycosyltransferase family.</text>
</comment>
<dbReference type="AlphaFoldDB" id="A0ABD3CYM4"/>
<dbReference type="EMBL" id="JAVIJP010000028">
    <property type="protein sequence ID" value="KAL3635103.1"/>
    <property type="molecule type" value="Genomic_DNA"/>
</dbReference>
<organism evidence="6 7">
    <name type="scientific">Castilleja foliolosa</name>
    <dbReference type="NCBI Taxonomy" id="1961234"/>
    <lineage>
        <taxon>Eukaryota</taxon>
        <taxon>Viridiplantae</taxon>
        <taxon>Streptophyta</taxon>
        <taxon>Embryophyta</taxon>
        <taxon>Tracheophyta</taxon>
        <taxon>Spermatophyta</taxon>
        <taxon>Magnoliopsida</taxon>
        <taxon>eudicotyledons</taxon>
        <taxon>Gunneridae</taxon>
        <taxon>Pentapetalae</taxon>
        <taxon>asterids</taxon>
        <taxon>lamiids</taxon>
        <taxon>Lamiales</taxon>
        <taxon>Orobanchaceae</taxon>
        <taxon>Pedicularideae</taxon>
        <taxon>Castillejinae</taxon>
        <taxon>Castilleja</taxon>
    </lineage>
</organism>